<proteinExistence type="predicted"/>
<keyword evidence="1" id="KW-0479">Metal-binding</keyword>
<dbReference type="PROSITE" id="PS50089">
    <property type="entry name" value="ZF_RING_2"/>
    <property type="match status" value="1"/>
</dbReference>
<organism evidence="3 4">
    <name type="scientific">Lasiosphaeria miniovina</name>
    <dbReference type="NCBI Taxonomy" id="1954250"/>
    <lineage>
        <taxon>Eukaryota</taxon>
        <taxon>Fungi</taxon>
        <taxon>Dikarya</taxon>
        <taxon>Ascomycota</taxon>
        <taxon>Pezizomycotina</taxon>
        <taxon>Sordariomycetes</taxon>
        <taxon>Sordariomycetidae</taxon>
        <taxon>Sordariales</taxon>
        <taxon>Lasiosphaeriaceae</taxon>
        <taxon>Lasiosphaeria</taxon>
    </lineage>
</organism>
<dbReference type="InterPro" id="IPR013083">
    <property type="entry name" value="Znf_RING/FYVE/PHD"/>
</dbReference>
<name>A0AA40DYI1_9PEZI</name>
<dbReference type="AlphaFoldDB" id="A0AA40DYI1"/>
<dbReference type="InterPro" id="IPR001841">
    <property type="entry name" value="Znf_RING"/>
</dbReference>
<feature type="domain" description="RING-type" evidence="2">
    <location>
        <begin position="58"/>
        <end position="123"/>
    </location>
</feature>
<evidence type="ECO:0000313" key="4">
    <source>
        <dbReference type="Proteomes" id="UP001172101"/>
    </source>
</evidence>
<comment type="caution">
    <text evidence="3">The sequence shown here is derived from an EMBL/GenBank/DDBJ whole genome shotgun (WGS) entry which is preliminary data.</text>
</comment>
<keyword evidence="1" id="KW-0863">Zinc-finger</keyword>
<dbReference type="Proteomes" id="UP001172101">
    <property type="component" value="Unassembled WGS sequence"/>
</dbReference>
<gene>
    <name evidence="3" type="ORF">B0T26DRAFT_675943</name>
</gene>
<evidence type="ECO:0000313" key="3">
    <source>
        <dbReference type="EMBL" id="KAK0717666.1"/>
    </source>
</evidence>
<dbReference type="GO" id="GO:0008270">
    <property type="term" value="F:zinc ion binding"/>
    <property type="evidence" value="ECO:0007669"/>
    <property type="project" value="UniProtKB-KW"/>
</dbReference>
<evidence type="ECO:0000256" key="1">
    <source>
        <dbReference type="PROSITE-ProRule" id="PRU00175"/>
    </source>
</evidence>
<evidence type="ECO:0000259" key="2">
    <source>
        <dbReference type="PROSITE" id="PS50089"/>
    </source>
</evidence>
<dbReference type="Gene3D" id="3.30.40.10">
    <property type="entry name" value="Zinc/RING finger domain, C3HC4 (zinc finger)"/>
    <property type="match status" value="1"/>
</dbReference>
<reference evidence="3" key="1">
    <citation type="submission" date="2023-06" db="EMBL/GenBank/DDBJ databases">
        <title>Genome-scale phylogeny and comparative genomics of the fungal order Sordariales.</title>
        <authorList>
            <consortium name="Lawrence Berkeley National Laboratory"/>
            <person name="Hensen N."/>
            <person name="Bonometti L."/>
            <person name="Westerberg I."/>
            <person name="Brannstrom I.O."/>
            <person name="Guillou S."/>
            <person name="Cros-Aarteil S."/>
            <person name="Calhoun S."/>
            <person name="Haridas S."/>
            <person name="Kuo A."/>
            <person name="Mondo S."/>
            <person name="Pangilinan J."/>
            <person name="Riley R."/>
            <person name="LaButti K."/>
            <person name="Andreopoulos B."/>
            <person name="Lipzen A."/>
            <person name="Chen C."/>
            <person name="Yanf M."/>
            <person name="Daum C."/>
            <person name="Ng V."/>
            <person name="Clum A."/>
            <person name="Steindorff A."/>
            <person name="Ohm R."/>
            <person name="Martin F."/>
            <person name="Silar P."/>
            <person name="Natvig D."/>
            <person name="Lalanne C."/>
            <person name="Gautier V."/>
            <person name="Ament-velasquez S.L."/>
            <person name="Kruys A."/>
            <person name="Hutchinson M.I."/>
            <person name="Powell A.J."/>
            <person name="Barry K."/>
            <person name="Miller A.N."/>
            <person name="Grigoriev I.V."/>
            <person name="Debuchy R."/>
            <person name="Gladieux P."/>
            <person name="Thoren M.H."/>
            <person name="Johannesson H."/>
        </authorList>
    </citation>
    <scope>NUCLEOTIDE SEQUENCE</scope>
    <source>
        <strain evidence="3">SMH2392-1A</strain>
    </source>
</reference>
<keyword evidence="4" id="KW-1185">Reference proteome</keyword>
<sequence>MAPNYSESVQQTFLDLSTLATDFAVPHERRSTDVAFWPLLKRHLSREPGAALPDVPGCLLCKKPLALPNMLNVHNGGRCVRSWEETAAVLPCGHMMGQGCLDKLYQQYPATQDGKAAQCPVCNTSLAFRCRDLCPHAVAPVVVDVSHTVRHALEHVPPTLEEGGQVPMACNSCREHRTRAAFNLAQDFLVSPTFSPAPYRLVNQHAMLAPTQTPLGELAVRNSRDRAFNVLRVAFNNALQLQQVQEAMRLSWGTAWIDTGLAAESSGSFYTHPIMTEEDCFDDEAVEIALDDDDSKW</sequence>
<keyword evidence="1" id="KW-0862">Zinc</keyword>
<dbReference type="EMBL" id="JAUIRO010000004">
    <property type="protein sequence ID" value="KAK0717666.1"/>
    <property type="molecule type" value="Genomic_DNA"/>
</dbReference>
<accession>A0AA40DYI1</accession>
<dbReference type="RefSeq" id="XP_060296459.1">
    <property type="nucleotide sequence ID" value="XM_060439904.1"/>
</dbReference>
<protein>
    <recommendedName>
        <fullName evidence="2">RING-type domain-containing protein</fullName>
    </recommendedName>
</protein>
<dbReference type="SUPFAM" id="SSF57850">
    <property type="entry name" value="RING/U-box"/>
    <property type="match status" value="1"/>
</dbReference>
<dbReference type="GeneID" id="85323174"/>